<proteinExistence type="predicted"/>
<evidence type="ECO:0000313" key="2">
    <source>
        <dbReference type="Proteomes" id="UP000294530"/>
    </source>
</evidence>
<organism evidence="1 2">
    <name type="scientific">Bremia lactucae</name>
    <name type="common">Lettuce downy mildew</name>
    <dbReference type="NCBI Taxonomy" id="4779"/>
    <lineage>
        <taxon>Eukaryota</taxon>
        <taxon>Sar</taxon>
        <taxon>Stramenopiles</taxon>
        <taxon>Oomycota</taxon>
        <taxon>Peronosporomycetes</taxon>
        <taxon>Peronosporales</taxon>
        <taxon>Peronosporaceae</taxon>
        <taxon>Bremia</taxon>
    </lineage>
</organism>
<evidence type="ECO:0000313" key="1">
    <source>
        <dbReference type="EMBL" id="TDH69474.1"/>
    </source>
</evidence>
<dbReference type="RefSeq" id="XP_067818973.1">
    <property type="nucleotide sequence ID" value="XM_067963962.1"/>
</dbReference>
<dbReference type="Proteomes" id="UP000294530">
    <property type="component" value="Unassembled WGS sequence"/>
</dbReference>
<dbReference type="KEGG" id="blac:94349633"/>
<protein>
    <submittedName>
        <fullName evidence="1">Uncharacterized protein</fullName>
    </submittedName>
</protein>
<keyword evidence="2" id="KW-1185">Reference proteome</keyword>
<dbReference type="EMBL" id="SHOA02000016">
    <property type="protein sequence ID" value="TDH69474.1"/>
    <property type="molecule type" value="Genomic_DNA"/>
</dbReference>
<comment type="caution">
    <text evidence="1">The sequence shown here is derived from an EMBL/GenBank/DDBJ whole genome shotgun (WGS) entry which is preliminary data.</text>
</comment>
<reference evidence="1 2" key="1">
    <citation type="journal article" date="2021" name="Genome Biol.">
        <title>AFLAP: assembly-free linkage analysis pipeline using k-mers from genome sequencing data.</title>
        <authorList>
            <person name="Fletcher K."/>
            <person name="Zhang L."/>
            <person name="Gil J."/>
            <person name="Han R."/>
            <person name="Cavanaugh K."/>
            <person name="Michelmore R."/>
        </authorList>
    </citation>
    <scope>NUCLEOTIDE SEQUENCE [LARGE SCALE GENOMIC DNA]</scope>
    <source>
        <strain evidence="1 2">SF5</strain>
    </source>
</reference>
<accession>A0A976FMX8</accession>
<name>A0A976FMX8_BRELC</name>
<sequence length="94" mass="10311">MQDMVNLGVGNLAGIVLQNTENLAVGDIAHLKAHKLAGNHIVKTGTSSLRLNKPLTFQNASSKSRFYKDLKGSLFLHEERQNGSNSRPQVLRKS</sequence>
<dbReference type="AlphaFoldDB" id="A0A976FMX8"/>
<dbReference type="GeneID" id="94349633"/>
<gene>
    <name evidence="1" type="ORF">CCR75_005888</name>
</gene>